<evidence type="ECO:0000313" key="1">
    <source>
        <dbReference type="EMBL" id="EIM57317.1"/>
    </source>
</evidence>
<dbReference type="HOGENOM" id="CLU_1213101_0_0_9"/>
<name>I5AU44_EUBC6</name>
<dbReference type="Pfam" id="PF03692">
    <property type="entry name" value="CxxCxxCC"/>
    <property type="match status" value="1"/>
</dbReference>
<dbReference type="AlphaFoldDB" id="I5AU44"/>
<sequence>MLRDVDIKDIWDGRFYGAEEKVRVGCNACEGCSDCCRTTGDSIILDPYDLYQLNKGTGLTFTEMIEKQIEIRSVDGMILPNIMEHDEARPEREDGCPFLNEKGRCSIYLHRPGFCRLFPVGRYYTGEPERMFRYFVQKDECTKKNSPRYKVRLKDWLGIPELKKYEAYINRWHYFLKDVSAGLNLMSESAREQIARYILQVFYVTPYHVQADFYGQFEMRMNKVRAELVALGIRLP</sequence>
<gene>
    <name evidence="1" type="ORF">EubceDRAFT1_1522</name>
</gene>
<dbReference type="OrthoDB" id="9810361at2"/>
<dbReference type="Proteomes" id="UP000005753">
    <property type="component" value="Chromosome"/>
</dbReference>
<reference evidence="1 2" key="1">
    <citation type="submission" date="2010-08" db="EMBL/GenBank/DDBJ databases">
        <authorList>
            <consortium name="US DOE Joint Genome Institute (JGI-PGF)"/>
            <person name="Lucas S."/>
            <person name="Copeland A."/>
            <person name="Lapidus A."/>
            <person name="Cheng J.-F."/>
            <person name="Bruce D."/>
            <person name="Goodwin L."/>
            <person name="Pitluck S."/>
            <person name="Land M.L."/>
            <person name="Hauser L."/>
            <person name="Chang Y.-J."/>
            <person name="Anderson I.J."/>
            <person name="Johnson E."/>
            <person name="Mulhopadhyay B."/>
            <person name="Kyrpides N."/>
            <person name="Woyke T.J."/>
        </authorList>
    </citation>
    <scope>NUCLEOTIDE SEQUENCE [LARGE SCALE GENOMIC DNA]</scope>
    <source>
        <strain evidence="1 2">6</strain>
    </source>
</reference>
<protein>
    <submittedName>
        <fullName evidence="1">Putative Fe-S oxidoreductase</fullName>
    </submittedName>
</protein>
<proteinExistence type="predicted"/>
<keyword evidence="2" id="KW-1185">Reference proteome</keyword>
<dbReference type="InterPro" id="IPR005358">
    <property type="entry name" value="Puta_zinc/iron-chelating_dom"/>
</dbReference>
<organism evidence="1 2">
    <name type="scientific">Eubacterium cellulosolvens (strain ATCC 43171 / JCM 9499 / 6)</name>
    <name type="common">Cillobacterium cellulosolvens</name>
    <dbReference type="NCBI Taxonomy" id="633697"/>
    <lineage>
        <taxon>Bacteria</taxon>
        <taxon>Bacillati</taxon>
        <taxon>Bacillota</taxon>
        <taxon>Clostridia</taxon>
        <taxon>Eubacteriales</taxon>
        <taxon>Eubacteriaceae</taxon>
        <taxon>Eubacterium</taxon>
    </lineage>
</organism>
<dbReference type="eggNOG" id="COG0727">
    <property type="taxonomic scope" value="Bacteria"/>
</dbReference>
<accession>I5AU44</accession>
<dbReference type="PANTHER" id="PTHR35866:SF1">
    <property type="entry name" value="YKGJ FAMILY CYSTEINE CLUSTER PROTEIN"/>
    <property type="match status" value="1"/>
</dbReference>
<dbReference type="PANTHER" id="PTHR35866">
    <property type="entry name" value="PUTATIVE-RELATED"/>
    <property type="match status" value="1"/>
</dbReference>
<reference evidence="1 2" key="2">
    <citation type="submission" date="2012-02" db="EMBL/GenBank/DDBJ databases">
        <title>Improved High-Quality Draft sequence of Eubacterium cellulosolvens 6.</title>
        <authorList>
            <consortium name="US DOE Joint Genome Institute"/>
            <person name="Lucas S."/>
            <person name="Han J."/>
            <person name="Lapidus A."/>
            <person name="Cheng J.-F."/>
            <person name="Goodwin L."/>
            <person name="Pitluck S."/>
            <person name="Peters L."/>
            <person name="Mikhailova N."/>
            <person name="Gu W."/>
            <person name="Detter J.C."/>
            <person name="Han C."/>
            <person name="Tapia R."/>
            <person name="Land M."/>
            <person name="Hauser L."/>
            <person name="Kyrpides N."/>
            <person name="Ivanova N."/>
            <person name="Pagani I."/>
            <person name="Johnson E."/>
            <person name="Mukhopadhyay B."/>
            <person name="Anderson I."/>
            <person name="Woyke T."/>
        </authorList>
    </citation>
    <scope>NUCLEOTIDE SEQUENCE [LARGE SCALE GENOMIC DNA]</scope>
    <source>
        <strain evidence="1 2">6</strain>
    </source>
</reference>
<dbReference type="EMBL" id="CM001487">
    <property type="protein sequence ID" value="EIM57317.1"/>
    <property type="molecule type" value="Genomic_DNA"/>
</dbReference>
<evidence type="ECO:0000313" key="2">
    <source>
        <dbReference type="Proteomes" id="UP000005753"/>
    </source>
</evidence>
<dbReference type="STRING" id="633697.EubceDRAFT1_1522"/>